<dbReference type="OrthoDB" id="3048714at2759"/>
<dbReference type="EMBL" id="KN838805">
    <property type="protein sequence ID" value="KIJ94203.1"/>
    <property type="molecule type" value="Genomic_DNA"/>
</dbReference>
<gene>
    <name evidence="2" type="ORF">K443DRAFT_12328</name>
</gene>
<dbReference type="AlphaFoldDB" id="A0A0C9WYY4"/>
<sequence length="72" mass="7760">MQSAVERDSENHSKYNMCAVSPSRISPSFSDEVLCEVAVAIATLATSLLEIANYKVEGQRCICAGELIPSKP</sequence>
<reference evidence="2 3" key="1">
    <citation type="submission" date="2014-04" db="EMBL/GenBank/DDBJ databases">
        <authorList>
            <consortium name="DOE Joint Genome Institute"/>
            <person name="Kuo A."/>
            <person name="Kohler A."/>
            <person name="Nagy L.G."/>
            <person name="Floudas D."/>
            <person name="Copeland A."/>
            <person name="Barry K.W."/>
            <person name="Cichocki N."/>
            <person name="Veneault-Fourrey C."/>
            <person name="LaButti K."/>
            <person name="Lindquist E.A."/>
            <person name="Lipzen A."/>
            <person name="Lundell T."/>
            <person name="Morin E."/>
            <person name="Murat C."/>
            <person name="Sun H."/>
            <person name="Tunlid A."/>
            <person name="Henrissat B."/>
            <person name="Grigoriev I.V."/>
            <person name="Hibbett D.S."/>
            <person name="Martin F."/>
            <person name="Nordberg H.P."/>
            <person name="Cantor M.N."/>
            <person name="Hua S.X."/>
        </authorList>
    </citation>
    <scope>NUCLEOTIDE SEQUENCE [LARGE SCALE GENOMIC DNA]</scope>
    <source>
        <strain evidence="2 3">LaAM-08-1</strain>
    </source>
</reference>
<protein>
    <submittedName>
        <fullName evidence="2">Unplaced genomic scaffold K443scaffold_270, whole genome shotgun sequence</fullName>
    </submittedName>
</protein>
<evidence type="ECO:0000256" key="1">
    <source>
        <dbReference type="ARBA" id="ARBA00022679"/>
    </source>
</evidence>
<dbReference type="STRING" id="1095629.A0A0C9WYY4"/>
<dbReference type="HOGENOM" id="CLU_202028_0_0_1"/>
<evidence type="ECO:0000313" key="3">
    <source>
        <dbReference type="Proteomes" id="UP000054477"/>
    </source>
</evidence>
<name>A0A0C9WYY4_9AGAR</name>
<dbReference type="Proteomes" id="UP000054477">
    <property type="component" value="Unassembled WGS sequence"/>
</dbReference>
<dbReference type="PANTHER" id="PTHR10982">
    <property type="entry name" value="MALONYL COA-ACYL CARRIER PROTEIN TRANSACYLASE"/>
    <property type="match status" value="1"/>
</dbReference>
<accession>A0A0C9WYY4</accession>
<organism evidence="2 3">
    <name type="scientific">Laccaria amethystina LaAM-08-1</name>
    <dbReference type="NCBI Taxonomy" id="1095629"/>
    <lineage>
        <taxon>Eukaryota</taxon>
        <taxon>Fungi</taxon>
        <taxon>Dikarya</taxon>
        <taxon>Basidiomycota</taxon>
        <taxon>Agaricomycotina</taxon>
        <taxon>Agaricomycetes</taxon>
        <taxon>Agaricomycetidae</taxon>
        <taxon>Agaricales</taxon>
        <taxon>Agaricineae</taxon>
        <taxon>Hydnangiaceae</taxon>
        <taxon>Laccaria</taxon>
    </lineage>
</organism>
<keyword evidence="1" id="KW-0808">Transferase</keyword>
<keyword evidence="3" id="KW-1185">Reference proteome</keyword>
<reference evidence="3" key="2">
    <citation type="submission" date="2015-01" db="EMBL/GenBank/DDBJ databases">
        <title>Evolutionary Origins and Diversification of the Mycorrhizal Mutualists.</title>
        <authorList>
            <consortium name="DOE Joint Genome Institute"/>
            <consortium name="Mycorrhizal Genomics Consortium"/>
            <person name="Kohler A."/>
            <person name="Kuo A."/>
            <person name="Nagy L.G."/>
            <person name="Floudas D."/>
            <person name="Copeland A."/>
            <person name="Barry K.W."/>
            <person name="Cichocki N."/>
            <person name="Veneault-Fourrey C."/>
            <person name="LaButti K."/>
            <person name="Lindquist E.A."/>
            <person name="Lipzen A."/>
            <person name="Lundell T."/>
            <person name="Morin E."/>
            <person name="Murat C."/>
            <person name="Riley R."/>
            <person name="Ohm R."/>
            <person name="Sun H."/>
            <person name="Tunlid A."/>
            <person name="Henrissat B."/>
            <person name="Grigoriev I.V."/>
            <person name="Hibbett D.S."/>
            <person name="Martin F."/>
        </authorList>
    </citation>
    <scope>NUCLEOTIDE SEQUENCE [LARGE SCALE GENOMIC DNA]</scope>
    <source>
        <strain evidence="3">LaAM-08-1</strain>
    </source>
</reference>
<dbReference type="GO" id="GO:0016740">
    <property type="term" value="F:transferase activity"/>
    <property type="evidence" value="ECO:0007669"/>
    <property type="project" value="UniProtKB-KW"/>
</dbReference>
<dbReference type="Gene3D" id="3.30.70.3330">
    <property type="match status" value="1"/>
</dbReference>
<proteinExistence type="predicted"/>
<dbReference type="InterPro" id="IPR050830">
    <property type="entry name" value="Fungal_FAS"/>
</dbReference>
<dbReference type="PANTHER" id="PTHR10982:SF21">
    <property type="entry name" value="FATTY ACID SYNTHASE SUBUNIT BETA"/>
    <property type="match status" value="1"/>
</dbReference>
<evidence type="ECO:0000313" key="2">
    <source>
        <dbReference type="EMBL" id="KIJ94203.1"/>
    </source>
</evidence>